<dbReference type="EMBL" id="JBHDLJ010000005">
    <property type="protein sequence ID" value="MFB0834517.1"/>
    <property type="molecule type" value="Genomic_DNA"/>
</dbReference>
<gene>
    <name evidence="3" type="ORF">ACETWP_07945</name>
</gene>
<dbReference type="InterPro" id="IPR007534">
    <property type="entry name" value="LuxE"/>
</dbReference>
<keyword evidence="4" id="KW-1185">Reference proteome</keyword>
<proteinExistence type="predicted"/>
<comment type="caution">
    <text evidence="3">The sequence shown here is derived from an EMBL/GenBank/DDBJ whole genome shotgun (WGS) entry which is preliminary data.</text>
</comment>
<organism evidence="3 4">
    <name type="scientific">Arthrobacter halodurans</name>
    <dbReference type="NCBI Taxonomy" id="516699"/>
    <lineage>
        <taxon>Bacteria</taxon>
        <taxon>Bacillati</taxon>
        <taxon>Actinomycetota</taxon>
        <taxon>Actinomycetes</taxon>
        <taxon>Micrococcales</taxon>
        <taxon>Micrococcaceae</taxon>
        <taxon>Arthrobacter</taxon>
    </lineage>
</organism>
<dbReference type="InterPro" id="IPR042099">
    <property type="entry name" value="ANL_N_sf"/>
</dbReference>
<name>A0ABV4UQI4_9MICC</name>
<dbReference type="Gene3D" id="3.40.50.12780">
    <property type="entry name" value="N-terminal domain of ligase-like"/>
    <property type="match status" value="1"/>
</dbReference>
<feature type="domain" description="Acyl-protein synthetase LuxE" evidence="2">
    <location>
        <begin position="18"/>
        <end position="354"/>
    </location>
</feature>
<evidence type="ECO:0000313" key="3">
    <source>
        <dbReference type="EMBL" id="MFB0834517.1"/>
    </source>
</evidence>
<feature type="region of interest" description="Disordered" evidence="1">
    <location>
        <begin position="361"/>
        <end position="426"/>
    </location>
</feature>
<accession>A0ABV4UQI4</accession>
<evidence type="ECO:0000256" key="1">
    <source>
        <dbReference type="SAM" id="MobiDB-lite"/>
    </source>
</evidence>
<sequence>MSTAHVQSPDDWARSVTNALRDAAIHHQAENGFYRAQCDALGVDPAAINDIGDLQDLPLLPVRLFKRPDAHILLTCSLADVEIESRSTGTGGVPSIARRNRETVTRALIGLTGTYREFFHLSRGAGLFLSPPTDGTSEIGMIKDFNILNGVFDHHADLVDDESYDPKEASEYLRQWKGRMTRHIVGPPFLVGRFLRFLEHEGINARLDPYSMVITLGGWKRHTGESISPEDFRDRCHDVLGVRPDNVRDMYGMIESNMLAVECHLHRKHVPPWCYVSIRDGHDVSKELAPGSTGIIAILDALNTSYPGFLLTDDVGDVETGTCECGRTGQVITFRRRRQGAELGGCAVSIEQYLDSGKITAGSGAPGVVKDRPPAEHPEGTGPERRAPSLPAGPRPATRKAHGLPPSGPTLTLKPRERVANRTVDR</sequence>
<reference evidence="3 4" key="1">
    <citation type="submission" date="2024-09" db="EMBL/GenBank/DDBJ databases">
        <authorList>
            <person name="Salinas-Garcia M.A."/>
            <person name="Prieme A."/>
        </authorList>
    </citation>
    <scope>NUCLEOTIDE SEQUENCE [LARGE SCALE GENOMIC DNA]</scope>
    <source>
        <strain evidence="3 4">DSM 21081</strain>
    </source>
</reference>
<evidence type="ECO:0000259" key="2">
    <source>
        <dbReference type="Pfam" id="PF04443"/>
    </source>
</evidence>
<feature type="compositionally biased region" description="Basic and acidic residues" evidence="1">
    <location>
        <begin position="414"/>
        <end position="426"/>
    </location>
</feature>
<dbReference type="RefSeq" id="WP_373971692.1">
    <property type="nucleotide sequence ID" value="NZ_JBHDLJ010000005.1"/>
</dbReference>
<evidence type="ECO:0000313" key="4">
    <source>
        <dbReference type="Proteomes" id="UP001575652"/>
    </source>
</evidence>
<protein>
    <submittedName>
        <fullName evidence="3">Acyl-protein synthetase</fullName>
    </submittedName>
</protein>
<feature type="compositionally biased region" description="Basic and acidic residues" evidence="1">
    <location>
        <begin position="369"/>
        <end position="387"/>
    </location>
</feature>
<dbReference type="Pfam" id="PF04443">
    <property type="entry name" value="LuxE"/>
    <property type="match status" value="1"/>
</dbReference>
<dbReference type="Proteomes" id="UP001575652">
    <property type="component" value="Unassembled WGS sequence"/>
</dbReference>